<feature type="region of interest" description="Disordered" evidence="1">
    <location>
        <begin position="66"/>
        <end position="93"/>
    </location>
</feature>
<evidence type="ECO:0000313" key="3">
    <source>
        <dbReference type="EMBL" id="TRY73084.1"/>
    </source>
</evidence>
<evidence type="ECO:0008006" key="5">
    <source>
        <dbReference type="Google" id="ProtNLM"/>
    </source>
</evidence>
<dbReference type="InterPro" id="IPR029370">
    <property type="entry name" value="TMEM117"/>
</dbReference>
<keyword evidence="2" id="KW-1133">Transmembrane helix</keyword>
<feature type="transmembrane region" description="Helical" evidence="2">
    <location>
        <begin position="279"/>
        <end position="302"/>
    </location>
</feature>
<feature type="compositionally biased region" description="Polar residues" evidence="1">
    <location>
        <begin position="78"/>
        <end position="93"/>
    </location>
</feature>
<dbReference type="Pfam" id="PF15113">
    <property type="entry name" value="TMEM117"/>
    <property type="match status" value="1"/>
</dbReference>
<dbReference type="OMA" id="AYNGFLM"/>
<protein>
    <recommendedName>
        <fullName evidence="5">Transmembrane protein 117</fullName>
    </recommendedName>
</protein>
<dbReference type="Proteomes" id="UP000318571">
    <property type="component" value="Chromosome 3"/>
</dbReference>
<keyword evidence="2" id="KW-0812">Transmembrane</keyword>
<dbReference type="PANTHER" id="PTHR31226">
    <property type="entry name" value="TRANSMEMBRANE PROTEIN 117"/>
    <property type="match status" value="1"/>
</dbReference>
<keyword evidence="2" id="KW-0472">Membrane</keyword>
<feature type="transmembrane region" description="Helical" evidence="2">
    <location>
        <begin position="138"/>
        <end position="156"/>
    </location>
</feature>
<feature type="transmembrane region" description="Helical" evidence="2">
    <location>
        <begin position="364"/>
        <end position="382"/>
    </location>
</feature>
<evidence type="ECO:0000256" key="2">
    <source>
        <dbReference type="SAM" id="Phobius"/>
    </source>
</evidence>
<keyword evidence="4" id="KW-1185">Reference proteome</keyword>
<feature type="region of interest" description="Disordered" evidence="1">
    <location>
        <begin position="1"/>
        <end position="28"/>
    </location>
</feature>
<feature type="transmembrane region" description="Helical" evidence="2">
    <location>
        <begin position="419"/>
        <end position="436"/>
    </location>
</feature>
<dbReference type="PANTHER" id="PTHR31226:SF1">
    <property type="entry name" value="TRANSMEMBRANE PROTEIN 117"/>
    <property type="match status" value="1"/>
</dbReference>
<evidence type="ECO:0000256" key="1">
    <source>
        <dbReference type="SAM" id="MobiDB-lite"/>
    </source>
</evidence>
<dbReference type="AlphaFoldDB" id="A0A553P5X9"/>
<organism evidence="3 4">
    <name type="scientific">Tigriopus californicus</name>
    <name type="common">Marine copepod</name>
    <dbReference type="NCBI Taxonomy" id="6832"/>
    <lineage>
        <taxon>Eukaryota</taxon>
        <taxon>Metazoa</taxon>
        <taxon>Ecdysozoa</taxon>
        <taxon>Arthropoda</taxon>
        <taxon>Crustacea</taxon>
        <taxon>Multicrustacea</taxon>
        <taxon>Hexanauplia</taxon>
        <taxon>Copepoda</taxon>
        <taxon>Harpacticoida</taxon>
        <taxon>Harpacticidae</taxon>
        <taxon>Tigriopus</taxon>
    </lineage>
</organism>
<reference evidence="3 4" key="1">
    <citation type="journal article" date="2018" name="Nat. Ecol. Evol.">
        <title>Genomic signatures of mitonuclear coevolution across populations of Tigriopus californicus.</title>
        <authorList>
            <person name="Barreto F.S."/>
            <person name="Watson E.T."/>
            <person name="Lima T.G."/>
            <person name="Willett C.S."/>
            <person name="Edmands S."/>
            <person name="Li W."/>
            <person name="Burton R.S."/>
        </authorList>
    </citation>
    <scope>NUCLEOTIDE SEQUENCE [LARGE SCALE GENOMIC DNA]</scope>
    <source>
        <strain evidence="3 4">San Diego</strain>
    </source>
</reference>
<comment type="caution">
    <text evidence="3">The sequence shown here is derived from an EMBL/GenBank/DDBJ whole genome shotgun (WGS) entry which is preliminary data.</text>
</comment>
<feature type="transmembrane region" description="Helical" evidence="2">
    <location>
        <begin position="194"/>
        <end position="212"/>
    </location>
</feature>
<name>A0A553P5X9_TIGCA</name>
<dbReference type="EMBL" id="VCGU01000007">
    <property type="protein sequence ID" value="TRY73084.1"/>
    <property type="molecule type" value="Genomic_DNA"/>
</dbReference>
<proteinExistence type="predicted"/>
<accession>A0A553P5X9</accession>
<evidence type="ECO:0000313" key="4">
    <source>
        <dbReference type="Proteomes" id="UP000318571"/>
    </source>
</evidence>
<gene>
    <name evidence="3" type="ORF">TCAL_03341</name>
</gene>
<feature type="transmembrane region" description="Helical" evidence="2">
    <location>
        <begin position="233"/>
        <end position="259"/>
    </location>
</feature>
<feature type="transmembrane region" description="Helical" evidence="2">
    <location>
        <begin position="507"/>
        <end position="530"/>
    </location>
</feature>
<sequence length="557" mass="64167">MSLGDIGLSSGTGLRRDRNKTQSSRFFRRKLDHHSDAIQEEELEIVEETTNSTSAMIFRNELYPGEHEHQPSRHRGSLDTNLDQQSGGSESFCTRNKLERGTLSAFKRQARTILERDLPHVTHTGNIIRVWNNHRHPYLRLGACFLVILCNFLIFAEDPLSHSKQEADIPVIGNVFSFMFTKYPPDWRWGFLKVSLWILAILCGLILGKTLIHGMILSHFLRLKMFRANQGSWMVQFGTVIVSLFLFSHAYNVFLVLTFPNAKQLTINSQMGLTFSSVMKAAACGTWLGDLLTALIITDMMLQDNLYPYWAPVVRKYYQSYMWPRILIFWIVSTVSTTAVITVIATDWITWDRLNRDFFATTELSRAFLASSVLVLDLIIVMQDWDFPHFTNTLDVNLPGYHKHQLSISAVEIEISGKWFNYGIIFLVMLFDLNMWKNQIFYLPEHFGQYTGIQNRVFTVTNQTVLNSQDPYLWTYEARSQINPETLFPYIDEDLAMHSRYLGYSMWIKSVAFLPCILGFAVFFILIALYGRIQGNAKNNALVQTRDGGCSQEKTDL</sequence>
<dbReference type="GO" id="GO:0070059">
    <property type="term" value="P:intrinsic apoptotic signaling pathway in response to endoplasmic reticulum stress"/>
    <property type="evidence" value="ECO:0007669"/>
    <property type="project" value="TreeGrafter"/>
</dbReference>
<feature type="transmembrane region" description="Helical" evidence="2">
    <location>
        <begin position="323"/>
        <end position="344"/>
    </location>
</feature>